<dbReference type="SUPFAM" id="SSF90229">
    <property type="entry name" value="CCCH zinc finger"/>
    <property type="match status" value="3"/>
</dbReference>
<dbReference type="InterPro" id="IPR000571">
    <property type="entry name" value="Znf_CCCH"/>
</dbReference>
<keyword evidence="1 5" id="KW-0479">Metal-binding</keyword>
<keyword evidence="9" id="KW-1185">Reference proteome</keyword>
<evidence type="ECO:0000313" key="8">
    <source>
        <dbReference type="EMBL" id="KAG6736448.1"/>
    </source>
</evidence>
<dbReference type="GO" id="GO:0003729">
    <property type="term" value="F:mRNA binding"/>
    <property type="evidence" value="ECO:0007669"/>
    <property type="project" value="UniProtKB-ARBA"/>
</dbReference>
<dbReference type="InterPro" id="IPR050974">
    <property type="entry name" value="Plant_ZF_CCCH"/>
</dbReference>
<evidence type="ECO:0000259" key="7">
    <source>
        <dbReference type="PROSITE" id="PS50103"/>
    </source>
</evidence>
<feature type="zinc finger region" description="C3H1-type" evidence="5">
    <location>
        <begin position="346"/>
        <end position="374"/>
    </location>
</feature>
<feature type="region of interest" description="Disordered" evidence="6">
    <location>
        <begin position="71"/>
        <end position="113"/>
    </location>
</feature>
<dbReference type="OrthoDB" id="411372at2759"/>
<dbReference type="Gene3D" id="4.10.1000.10">
    <property type="entry name" value="Zinc finger, CCCH-type"/>
    <property type="match status" value="1"/>
</dbReference>
<dbReference type="Proteomes" id="UP000886885">
    <property type="component" value="Unassembled WGS sequence"/>
</dbReference>
<dbReference type="PANTHER" id="PTHR12506:SF20">
    <property type="entry name" value="ZINC FINGER CCCH DOMAIN-CONTAINING PROTEIN 67"/>
    <property type="match status" value="1"/>
</dbReference>
<keyword evidence="2 5" id="KW-0863">Zinc-finger</keyword>
<feature type="compositionally biased region" description="Basic and acidic residues" evidence="6">
    <location>
        <begin position="98"/>
        <end position="113"/>
    </location>
</feature>
<feature type="domain" description="C3H1-type" evidence="7">
    <location>
        <begin position="346"/>
        <end position="374"/>
    </location>
</feature>
<feature type="zinc finger region" description="C3H1-type" evidence="5">
    <location>
        <begin position="392"/>
        <end position="420"/>
    </location>
</feature>
<dbReference type="AlphaFoldDB" id="A0A8X7XMN7"/>
<dbReference type="PANTHER" id="PTHR12506">
    <property type="entry name" value="PROTEIN PHOSPHATASE RELATED"/>
    <property type="match status" value="1"/>
</dbReference>
<keyword evidence="3 5" id="KW-0862">Zinc</keyword>
<evidence type="ECO:0000256" key="6">
    <source>
        <dbReference type="SAM" id="MobiDB-lite"/>
    </source>
</evidence>
<accession>A0A8X7XMN7</accession>
<feature type="compositionally biased region" description="Basic and acidic residues" evidence="6">
    <location>
        <begin position="81"/>
        <end position="90"/>
    </location>
</feature>
<feature type="region of interest" description="Disordered" evidence="6">
    <location>
        <begin position="438"/>
        <end position="460"/>
    </location>
</feature>
<organism evidence="8 9">
    <name type="scientific">Populus tomentosa</name>
    <name type="common">Chinese white poplar</name>
    <dbReference type="NCBI Taxonomy" id="118781"/>
    <lineage>
        <taxon>Eukaryota</taxon>
        <taxon>Viridiplantae</taxon>
        <taxon>Streptophyta</taxon>
        <taxon>Embryophyta</taxon>
        <taxon>Tracheophyta</taxon>
        <taxon>Spermatophyta</taxon>
        <taxon>Magnoliopsida</taxon>
        <taxon>eudicotyledons</taxon>
        <taxon>Gunneridae</taxon>
        <taxon>Pentapetalae</taxon>
        <taxon>rosids</taxon>
        <taxon>fabids</taxon>
        <taxon>Malpighiales</taxon>
        <taxon>Salicaceae</taxon>
        <taxon>Saliceae</taxon>
        <taxon>Populus</taxon>
    </lineage>
</organism>
<dbReference type="EMBL" id="JAAWWB010000912">
    <property type="protein sequence ID" value="KAG6736448.1"/>
    <property type="molecule type" value="Genomic_DNA"/>
</dbReference>
<dbReference type="InterPro" id="IPR036855">
    <property type="entry name" value="Znf_CCCH_sf"/>
</dbReference>
<evidence type="ECO:0000256" key="1">
    <source>
        <dbReference type="ARBA" id="ARBA00022723"/>
    </source>
</evidence>
<feature type="zinc finger region" description="C3H1-type" evidence="5">
    <location>
        <begin position="212"/>
        <end position="239"/>
    </location>
</feature>
<sequence>MEQQIELPIQIETEIPPLGLQPSSSPPPSHPCTSPSFEPDQTAQDDDNCLHQELQNQLDLREEFKELNDFHEEVDEDEFKSEERDKKSEIFYENDNESSEKEGDDLEKKNERSDENAIPIEGIISIRSRDVCGYAWFGVYLSVEFCCHLHLYFYSYCGFSVVGLKGVSLAEGEGFDEFGDKEDFWCLLKMAVMEKVKEREEATEKPGQTECKGEKQCEFYMRNGSCKYGATCKYNHPDPMAVGGSDLTSAFVNGGTASLPAPSPTSVGSWSSPRALNDPTPFVPYVFSPTRLPSQSSEWNGYQGTLYPPERSLHPPPSYAMSNPATESNVYAPQQQQTIVDEFPERPGQQLCSYFMKFGDCKFKSNCKYHHPKNRIPKSPSLTLSDKGLPLRPDQIICSYYSRYGICKFGPACKFDHSIQPPSSGSCDDQHTAFGNSVTQEKARMAESGNGSDISVEQPV</sequence>
<reference evidence="8" key="1">
    <citation type="journal article" date="2020" name="bioRxiv">
        <title>Hybrid origin of Populus tomentosa Carr. identified through genome sequencing and phylogenomic analysis.</title>
        <authorList>
            <person name="An X."/>
            <person name="Gao K."/>
            <person name="Chen Z."/>
            <person name="Li J."/>
            <person name="Yang X."/>
            <person name="Yang X."/>
            <person name="Zhou J."/>
            <person name="Guo T."/>
            <person name="Zhao T."/>
            <person name="Huang S."/>
            <person name="Miao D."/>
            <person name="Khan W.U."/>
            <person name="Rao P."/>
            <person name="Ye M."/>
            <person name="Lei B."/>
            <person name="Liao W."/>
            <person name="Wang J."/>
            <person name="Ji L."/>
            <person name="Li Y."/>
            <person name="Guo B."/>
            <person name="Mustafa N.S."/>
            <person name="Li S."/>
            <person name="Yun Q."/>
            <person name="Keller S.R."/>
            <person name="Mao J."/>
            <person name="Zhang R."/>
            <person name="Strauss S.H."/>
        </authorList>
    </citation>
    <scope>NUCLEOTIDE SEQUENCE</scope>
    <source>
        <strain evidence="8">GM15</strain>
        <tissue evidence="8">Leaf</tissue>
    </source>
</reference>
<dbReference type="Gene3D" id="2.30.30.1190">
    <property type="match status" value="1"/>
</dbReference>
<proteinExistence type="predicted"/>
<evidence type="ECO:0000256" key="4">
    <source>
        <dbReference type="ARBA" id="ARBA00023125"/>
    </source>
</evidence>
<dbReference type="Pfam" id="PF00642">
    <property type="entry name" value="zf-CCCH"/>
    <property type="match status" value="3"/>
</dbReference>
<evidence type="ECO:0000313" key="9">
    <source>
        <dbReference type="Proteomes" id="UP000886885"/>
    </source>
</evidence>
<dbReference type="GO" id="GO:0008270">
    <property type="term" value="F:zinc ion binding"/>
    <property type="evidence" value="ECO:0007669"/>
    <property type="project" value="UniProtKB-KW"/>
</dbReference>
<protein>
    <recommendedName>
        <fullName evidence="7">C3H1-type domain-containing protein</fullName>
    </recommendedName>
</protein>
<dbReference type="Gene3D" id="6.10.250.3220">
    <property type="match status" value="1"/>
</dbReference>
<feature type="domain" description="C3H1-type" evidence="7">
    <location>
        <begin position="212"/>
        <end position="239"/>
    </location>
</feature>
<feature type="compositionally biased region" description="Polar residues" evidence="6">
    <location>
        <begin position="449"/>
        <end position="460"/>
    </location>
</feature>
<dbReference type="SMART" id="SM00356">
    <property type="entry name" value="ZnF_C3H1"/>
    <property type="match status" value="3"/>
</dbReference>
<gene>
    <name evidence="8" type="ORF">POTOM_060778</name>
</gene>
<evidence type="ECO:0000256" key="2">
    <source>
        <dbReference type="ARBA" id="ARBA00022771"/>
    </source>
</evidence>
<feature type="domain" description="C3H1-type" evidence="7">
    <location>
        <begin position="392"/>
        <end position="420"/>
    </location>
</feature>
<dbReference type="PROSITE" id="PS50103">
    <property type="entry name" value="ZF_C3H1"/>
    <property type="match status" value="3"/>
</dbReference>
<name>A0A8X7XMN7_POPTO</name>
<keyword evidence="4" id="KW-0238">DNA-binding</keyword>
<comment type="caution">
    <text evidence="8">The sequence shown here is derived from an EMBL/GenBank/DDBJ whole genome shotgun (WGS) entry which is preliminary data.</text>
</comment>
<evidence type="ECO:0000256" key="5">
    <source>
        <dbReference type="PROSITE-ProRule" id="PRU00723"/>
    </source>
</evidence>
<evidence type="ECO:0000256" key="3">
    <source>
        <dbReference type="ARBA" id="ARBA00022833"/>
    </source>
</evidence>
<dbReference type="GO" id="GO:0003677">
    <property type="term" value="F:DNA binding"/>
    <property type="evidence" value="ECO:0007669"/>
    <property type="project" value="UniProtKB-KW"/>
</dbReference>
<feature type="region of interest" description="Disordered" evidence="6">
    <location>
        <begin position="1"/>
        <end position="49"/>
    </location>
</feature>